<evidence type="ECO:0000256" key="5">
    <source>
        <dbReference type="ARBA" id="ARBA00022794"/>
    </source>
</evidence>
<dbReference type="Pfam" id="PF15311">
    <property type="entry name" value="HYLS1_C"/>
    <property type="match status" value="1"/>
</dbReference>
<evidence type="ECO:0000256" key="3">
    <source>
        <dbReference type="ARBA" id="ARBA00010091"/>
    </source>
</evidence>
<keyword evidence="11" id="KW-1185">Reference proteome</keyword>
<dbReference type="VEuPathDB" id="VectorBase:PHUM534160"/>
<dbReference type="eggNOG" id="ENOG502S9JS">
    <property type="taxonomic scope" value="Eukaryota"/>
</dbReference>
<dbReference type="GO" id="GO:0097730">
    <property type="term" value="C:non-motile cilium"/>
    <property type="evidence" value="ECO:0007669"/>
    <property type="project" value="TreeGrafter"/>
</dbReference>
<evidence type="ECO:0000256" key="2">
    <source>
        <dbReference type="ARBA" id="ARBA00004138"/>
    </source>
</evidence>
<feature type="domain" description="Centriolar and ciliogenesis-associated protein HYLS1 C-terminal" evidence="8">
    <location>
        <begin position="141"/>
        <end position="191"/>
    </location>
</feature>
<dbReference type="OMA" id="LRWNIRQ"/>
<dbReference type="InParanoid" id="E0VZH6"/>
<reference evidence="9" key="1">
    <citation type="submission" date="2007-04" db="EMBL/GenBank/DDBJ databases">
        <title>Annotation of Pediculus humanus corporis strain USDA.</title>
        <authorList>
            <person name="Kirkness E."/>
            <person name="Hannick L."/>
            <person name="Hass B."/>
            <person name="Bruggner R."/>
            <person name="Lawson D."/>
            <person name="Bidwell S."/>
            <person name="Joardar V."/>
            <person name="Caler E."/>
            <person name="Walenz B."/>
            <person name="Inman J."/>
            <person name="Schobel S."/>
            <person name="Galinsky K."/>
            <person name="Amedeo P."/>
            <person name="Strausberg R."/>
        </authorList>
    </citation>
    <scope>NUCLEOTIDE SEQUENCE</scope>
    <source>
        <strain evidence="9">USDA</strain>
    </source>
</reference>
<evidence type="ECO:0000256" key="6">
    <source>
        <dbReference type="ARBA" id="ARBA00023212"/>
    </source>
</evidence>
<dbReference type="EnsemblMetazoa" id="PHUM534160-RA">
    <property type="protein sequence ID" value="PHUM534160-PA"/>
    <property type="gene ID" value="PHUM534160"/>
</dbReference>
<evidence type="ECO:0000256" key="4">
    <source>
        <dbReference type="ARBA" id="ARBA00022490"/>
    </source>
</evidence>
<dbReference type="OrthoDB" id="6343432at2759"/>
<dbReference type="GeneID" id="8235265"/>
<keyword evidence="5" id="KW-0970">Cilium biogenesis/degradation</keyword>
<dbReference type="RefSeq" id="XP_002431520.1">
    <property type="nucleotide sequence ID" value="XM_002431475.1"/>
</dbReference>
<dbReference type="GO" id="GO:0060271">
    <property type="term" value="P:cilium assembly"/>
    <property type="evidence" value="ECO:0007669"/>
    <property type="project" value="TreeGrafter"/>
</dbReference>
<dbReference type="CTD" id="8235265"/>
<dbReference type="EMBL" id="DS235852">
    <property type="protein sequence ID" value="EEB18782.1"/>
    <property type="molecule type" value="Genomic_DNA"/>
</dbReference>
<reference evidence="10" key="3">
    <citation type="submission" date="2021-02" db="UniProtKB">
        <authorList>
            <consortium name="EnsemblMetazoa"/>
        </authorList>
    </citation>
    <scope>IDENTIFICATION</scope>
    <source>
        <strain evidence="10">USDA</strain>
    </source>
</reference>
<evidence type="ECO:0000313" key="10">
    <source>
        <dbReference type="EnsemblMetazoa" id="PHUM534160-PA"/>
    </source>
</evidence>
<sequence>MLEPDNLDPQEVLNHLKALGFNEITTKQLNDFLHDLKKLIKYEQKYGYISCGVSTTSKSHDTSSVCSCSELESTEKLSNNNSFTNSIISDYYSLPSSCSDTAHEELNEFSIESKEDENDKSTITKVQPSFIRPWTQSASKENSFNNRKNLDPVKLYHHYKELWNRNKIPGKSNHSQLRWFIRNKMLGQESHTKII</sequence>
<dbReference type="PANTHER" id="PTHR34174">
    <property type="entry name" value="HYDROLETHALUS SYNDROME PROTEIN 1"/>
    <property type="match status" value="1"/>
</dbReference>
<evidence type="ECO:0000259" key="8">
    <source>
        <dbReference type="Pfam" id="PF15311"/>
    </source>
</evidence>
<evidence type="ECO:0000256" key="7">
    <source>
        <dbReference type="ARBA" id="ARBA00023273"/>
    </source>
</evidence>
<organism>
    <name type="scientific">Pediculus humanus subsp. corporis</name>
    <name type="common">Body louse</name>
    <dbReference type="NCBI Taxonomy" id="121224"/>
    <lineage>
        <taxon>Eukaryota</taxon>
        <taxon>Metazoa</taxon>
        <taxon>Ecdysozoa</taxon>
        <taxon>Arthropoda</taxon>
        <taxon>Hexapoda</taxon>
        <taxon>Insecta</taxon>
        <taxon>Pterygota</taxon>
        <taxon>Neoptera</taxon>
        <taxon>Paraneoptera</taxon>
        <taxon>Psocodea</taxon>
        <taxon>Troctomorpha</taxon>
        <taxon>Phthiraptera</taxon>
        <taxon>Anoplura</taxon>
        <taxon>Pediculidae</taxon>
        <taxon>Pediculus</taxon>
    </lineage>
</organism>
<dbReference type="Proteomes" id="UP000009046">
    <property type="component" value="Unassembled WGS sequence"/>
</dbReference>
<keyword evidence="7" id="KW-0966">Cell projection</keyword>
<dbReference type="InterPro" id="IPR027918">
    <property type="entry name" value="HYLS1_C_dom"/>
</dbReference>
<name>E0VZH6_PEDHC</name>
<gene>
    <name evidence="10" type="primary">8235265</name>
    <name evidence="9" type="ORF">Phum_PHUM534160</name>
</gene>
<protein>
    <recommendedName>
        <fullName evidence="8">Centriolar and ciliogenesis-associated protein HYLS1 C-terminal domain-containing protein</fullName>
    </recommendedName>
</protein>
<dbReference type="GO" id="GO:0005814">
    <property type="term" value="C:centriole"/>
    <property type="evidence" value="ECO:0007669"/>
    <property type="project" value="UniProtKB-SubCell"/>
</dbReference>
<dbReference type="KEGG" id="phu:Phum_PHUM534160"/>
<comment type="similarity">
    <text evidence="3">Belongs to the HYLS1 family.</text>
</comment>
<keyword evidence="4" id="KW-0963">Cytoplasm</keyword>
<evidence type="ECO:0000313" key="11">
    <source>
        <dbReference type="Proteomes" id="UP000009046"/>
    </source>
</evidence>
<reference evidence="9" key="2">
    <citation type="submission" date="2007-04" db="EMBL/GenBank/DDBJ databases">
        <title>The genome of the human body louse.</title>
        <authorList>
            <consortium name="The Human Body Louse Genome Consortium"/>
            <person name="Kirkness E."/>
            <person name="Walenz B."/>
            <person name="Hass B."/>
            <person name="Bruggner R."/>
            <person name="Strausberg R."/>
        </authorList>
    </citation>
    <scope>NUCLEOTIDE SEQUENCE</scope>
    <source>
        <strain evidence="9">USDA</strain>
    </source>
</reference>
<accession>E0VZH6</accession>
<keyword evidence="6" id="KW-0206">Cytoskeleton</keyword>
<evidence type="ECO:0000256" key="1">
    <source>
        <dbReference type="ARBA" id="ARBA00004114"/>
    </source>
</evidence>
<dbReference type="HOGENOM" id="CLU_113851_0_0_1"/>
<dbReference type="PANTHER" id="PTHR34174:SF1">
    <property type="entry name" value="CENTRIOLAR AND CILIOGENESIS-ASSOCIATED PROTEIN HYLS1"/>
    <property type="match status" value="1"/>
</dbReference>
<comment type="subcellular location">
    <subcellularLocation>
        <location evidence="2">Cell projection</location>
        <location evidence="2">Cilium</location>
    </subcellularLocation>
    <subcellularLocation>
        <location evidence="1">Cytoplasm</location>
        <location evidence="1">Cytoskeleton</location>
        <location evidence="1">Microtubule organizing center</location>
        <location evidence="1">Centrosome</location>
        <location evidence="1">Centriole</location>
    </subcellularLocation>
</comment>
<dbReference type="AlphaFoldDB" id="E0VZH6"/>
<dbReference type="InterPro" id="IPR052319">
    <property type="entry name" value="Centriolar_ciliogenesis_assoc"/>
</dbReference>
<evidence type="ECO:0000313" key="9">
    <source>
        <dbReference type="EMBL" id="EEB18782.1"/>
    </source>
</evidence>
<proteinExistence type="inferred from homology"/>
<dbReference type="EMBL" id="AAZO01006484">
    <property type="status" value="NOT_ANNOTATED_CDS"/>
    <property type="molecule type" value="Genomic_DNA"/>
</dbReference>